<dbReference type="GO" id="GO:0005524">
    <property type="term" value="F:ATP binding"/>
    <property type="evidence" value="ECO:0007669"/>
    <property type="project" value="InterPro"/>
</dbReference>
<dbReference type="InterPro" id="IPR003959">
    <property type="entry name" value="ATPase_AAA_core"/>
</dbReference>
<dbReference type="EMBL" id="CP020370">
    <property type="protein sequence ID" value="AUB81551.1"/>
    <property type="molecule type" value="Genomic_DNA"/>
</dbReference>
<dbReference type="GO" id="GO:0016887">
    <property type="term" value="F:ATP hydrolysis activity"/>
    <property type="evidence" value="ECO:0007669"/>
    <property type="project" value="InterPro"/>
</dbReference>
<keyword evidence="3" id="KW-1185">Reference proteome</keyword>
<dbReference type="GO" id="GO:0000731">
    <property type="term" value="P:DNA synthesis involved in DNA repair"/>
    <property type="evidence" value="ECO:0007669"/>
    <property type="project" value="TreeGrafter"/>
</dbReference>
<dbReference type="KEGG" id="tsy:THSYN_11695"/>
<dbReference type="InterPro" id="IPR027417">
    <property type="entry name" value="P-loop_NTPase"/>
</dbReference>
<dbReference type="Pfam" id="PF13304">
    <property type="entry name" value="AAA_21"/>
    <property type="match status" value="1"/>
</dbReference>
<sequence length="235" mass="25814">MEREGFQGLVNASTPYGEILAAVSGSVDLIMSGTGWTGLRYSQTHQTLVMSHAELGELKVDQLSDGQRNMIAMAGDIAYRCVRLNPHLAARAPLETDGIVLIDEIDMHLHPQWQQVVVGNFQEAFPRIQFISATHSPQVLTSIHQGNIRALGKNMNGACVASVPLASSYGEISSDVLQSIMMVDPHPPIKEKPDIQRLIALVDQGQYATPDARHLLARLRDQLRGDHPQLQRIEG</sequence>
<name>A0A2K8U938_9GAMM</name>
<organism evidence="2 3">
    <name type="scientific">Candidatus Thiodictyon syntrophicum</name>
    <dbReference type="NCBI Taxonomy" id="1166950"/>
    <lineage>
        <taxon>Bacteria</taxon>
        <taxon>Pseudomonadati</taxon>
        <taxon>Pseudomonadota</taxon>
        <taxon>Gammaproteobacteria</taxon>
        <taxon>Chromatiales</taxon>
        <taxon>Chromatiaceae</taxon>
        <taxon>Thiodictyon</taxon>
    </lineage>
</organism>
<gene>
    <name evidence="2" type="ORF">THSYN_11695</name>
</gene>
<dbReference type="PANTHER" id="PTHR32182:SF23">
    <property type="entry name" value="ATP BINDING PROTEIN"/>
    <property type="match status" value="1"/>
</dbReference>
<dbReference type="SUPFAM" id="SSF52540">
    <property type="entry name" value="P-loop containing nucleoside triphosphate hydrolases"/>
    <property type="match status" value="1"/>
</dbReference>
<evidence type="ECO:0000313" key="2">
    <source>
        <dbReference type="EMBL" id="AUB81551.1"/>
    </source>
</evidence>
<evidence type="ECO:0000313" key="3">
    <source>
        <dbReference type="Proteomes" id="UP000232638"/>
    </source>
</evidence>
<dbReference type="Gene3D" id="3.40.50.300">
    <property type="entry name" value="P-loop containing nucleotide triphosphate hydrolases"/>
    <property type="match status" value="1"/>
</dbReference>
<reference evidence="2 3" key="1">
    <citation type="submission" date="2017-03" db="EMBL/GenBank/DDBJ databases">
        <title>Complete genome sequence of Candidatus 'Thiodictyon syntrophicum' sp. nov. strain Cad16T, a photolithoautotroph purple sulfur bacterium isolated from an alpine meromictic lake.</title>
        <authorList>
            <person name="Luedin S.M."/>
            <person name="Pothier J.F."/>
            <person name="Danza F."/>
            <person name="Storelli N."/>
            <person name="Wittwer M."/>
            <person name="Tonolla M."/>
        </authorList>
    </citation>
    <scope>NUCLEOTIDE SEQUENCE [LARGE SCALE GENOMIC DNA]</scope>
    <source>
        <strain evidence="2 3">Cad16T</strain>
    </source>
</reference>
<proteinExistence type="predicted"/>
<accession>A0A2K8U938</accession>
<evidence type="ECO:0000259" key="1">
    <source>
        <dbReference type="Pfam" id="PF13304"/>
    </source>
</evidence>
<dbReference type="GO" id="GO:0006302">
    <property type="term" value="P:double-strand break repair"/>
    <property type="evidence" value="ECO:0007669"/>
    <property type="project" value="TreeGrafter"/>
</dbReference>
<protein>
    <recommendedName>
        <fullName evidence="1">ATPase AAA-type core domain-containing protein</fullName>
    </recommendedName>
</protein>
<dbReference type="PANTHER" id="PTHR32182">
    <property type="entry name" value="DNA REPLICATION AND REPAIR PROTEIN RECF"/>
    <property type="match status" value="1"/>
</dbReference>
<feature type="domain" description="ATPase AAA-type core" evidence="1">
    <location>
        <begin position="56"/>
        <end position="140"/>
    </location>
</feature>
<dbReference type="Proteomes" id="UP000232638">
    <property type="component" value="Chromosome"/>
</dbReference>
<dbReference type="AlphaFoldDB" id="A0A2K8U938"/>